<name>A0A1N7NEK5_9BACT</name>
<keyword evidence="3" id="KW-1185">Reference proteome</keyword>
<feature type="transmembrane region" description="Helical" evidence="1">
    <location>
        <begin position="214"/>
        <end position="233"/>
    </location>
</feature>
<feature type="transmembrane region" description="Helical" evidence="1">
    <location>
        <begin position="239"/>
        <end position="256"/>
    </location>
</feature>
<proteinExistence type="predicted"/>
<feature type="transmembrane region" description="Helical" evidence="1">
    <location>
        <begin position="298"/>
        <end position="317"/>
    </location>
</feature>
<keyword evidence="1" id="KW-0472">Membrane</keyword>
<feature type="transmembrane region" description="Helical" evidence="1">
    <location>
        <begin position="414"/>
        <end position="432"/>
    </location>
</feature>
<evidence type="ECO:0000313" key="2">
    <source>
        <dbReference type="EMBL" id="SIS96732.1"/>
    </source>
</evidence>
<sequence length="494" mass="54078">MLHMFKFNLLILIFLNNLIYNFNLVIQKADRFMKPQSNFKFLSISLLLLMVLNTTVSAQGVYTARGYWEESNKPTYKQIKLKQVVGDTLTTDEETYLNDFEVFLANYYEKMSSEERAKYERMRFQWDRELTNQKQEIKSQPDEFEWRGVDRALSIGYGLYYGASLVSLLEIDNAGVAGIPLVMGGLWAMGPIINPKKYENINRSVVRASNAGKFLGLIYGGSLGLIAAGGSNSSNEGKAAFIMSSVGSITLGEVAFQLQKKRNYSDGHIEIMRHHGVLGAYTGLSIIAAAQAETGRPYGIGALLGSGAGLAIGNIASRNYAYTRGDGRYATNMSSVGIGIGFAISSQIAMNNDAEAGLFLIPTGLGILGTIVGQKNTQGVYLTNRQGSTINYASGGAALLGLGVSAIFEAESPALVFGLASGFALATQEILFAKYKKENMNLELSRTNKGKEIEYSLNFRPENYILNQKLQAGVNIFSNYSLLSNPIVNFNLKF</sequence>
<evidence type="ECO:0000313" key="3">
    <source>
        <dbReference type="Proteomes" id="UP000186026"/>
    </source>
</evidence>
<feature type="transmembrane region" description="Helical" evidence="1">
    <location>
        <begin position="389"/>
        <end position="408"/>
    </location>
</feature>
<gene>
    <name evidence="2" type="ORF">SAMN05421761_109131</name>
</gene>
<feature type="transmembrane region" description="Helical" evidence="1">
    <location>
        <begin position="6"/>
        <end position="26"/>
    </location>
</feature>
<feature type="transmembrane region" description="Helical" evidence="1">
    <location>
        <begin position="356"/>
        <end position="377"/>
    </location>
</feature>
<feature type="transmembrane region" description="Helical" evidence="1">
    <location>
        <begin position="329"/>
        <end position="350"/>
    </location>
</feature>
<organism evidence="2 3">
    <name type="scientific">Belliella pelovolcani</name>
    <dbReference type="NCBI Taxonomy" id="529505"/>
    <lineage>
        <taxon>Bacteria</taxon>
        <taxon>Pseudomonadati</taxon>
        <taxon>Bacteroidota</taxon>
        <taxon>Cytophagia</taxon>
        <taxon>Cytophagales</taxon>
        <taxon>Cyclobacteriaceae</taxon>
        <taxon>Belliella</taxon>
    </lineage>
</organism>
<protein>
    <submittedName>
        <fullName evidence="2">Uncharacterized protein</fullName>
    </submittedName>
</protein>
<reference evidence="3" key="1">
    <citation type="submission" date="2017-01" db="EMBL/GenBank/DDBJ databases">
        <authorList>
            <person name="Varghese N."/>
            <person name="Submissions S."/>
        </authorList>
    </citation>
    <scope>NUCLEOTIDE SEQUENCE [LARGE SCALE GENOMIC DNA]</scope>
    <source>
        <strain evidence="3">DSM 46698</strain>
    </source>
</reference>
<feature type="transmembrane region" description="Helical" evidence="1">
    <location>
        <begin position="38"/>
        <end position="62"/>
    </location>
</feature>
<dbReference type="AlphaFoldDB" id="A0A1N7NEK5"/>
<accession>A0A1N7NEK5</accession>
<dbReference type="EMBL" id="FTOP01000009">
    <property type="protein sequence ID" value="SIS96732.1"/>
    <property type="molecule type" value="Genomic_DNA"/>
</dbReference>
<feature type="transmembrane region" description="Helical" evidence="1">
    <location>
        <begin position="174"/>
        <end position="193"/>
    </location>
</feature>
<feature type="transmembrane region" description="Helical" evidence="1">
    <location>
        <begin position="276"/>
        <end position="292"/>
    </location>
</feature>
<evidence type="ECO:0000256" key="1">
    <source>
        <dbReference type="SAM" id="Phobius"/>
    </source>
</evidence>
<keyword evidence="1" id="KW-0812">Transmembrane</keyword>
<keyword evidence="1" id="KW-1133">Transmembrane helix</keyword>
<dbReference type="Proteomes" id="UP000186026">
    <property type="component" value="Unassembled WGS sequence"/>
</dbReference>